<evidence type="ECO:0008006" key="3">
    <source>
        <dbReference type="Google" id="ProtNLM"/>
    </source>
</evidence>
<dbReference type="OrthoDB" id="7915657at2"/>
<dbReference type="EMBL" id="NNRJ01000031">
    <property type="protein sequence ID" value="OYR17622.1"/>
    <property type="molecule type" value="Genomic_DNA"/>
</dbReference>
<comment type="caution">
    <text evidence="1">The sequence shown here is derived from an EMBL/GenBank/DDBJ whole genome shotgun (WGS) entry which is preliminary data.</text>
</comment>
<evidence type="ECO:0000313" key="1">
    <source>
        <dbReference type="EMBL" id="OYR17622.1"/>
    </source>
</evidence>
<dbReference type="Pfam" id="PF05284">
    <property type="entry name" value="DUF736"/>
    <property type="match status" value="1"/>
</dbReference>
<name>A0A256FRW8_9HYPH</name>
<proteinExistence type="predicted"/>
<dbReference type="Proteomes" id="UP000215590">
    <property type="component" value="Unassembled WGS sequence"/>
</dbReference>
<dbReference type="AlphaFoldDB" id="A0A256FRW8"/>
<dbReference type="RefSeq" id="WP_094507499.1">
    <property type="nucleotide sequence ID" value="NZ_JBHEEK010000023.1"/>
</dbReference>
<protein>
    <recommendedName>
        <fullName evidence="3">DUF736 domain-containing protein</fullName>
    </recommendedName>
</protein>
<accession>A0A256FRW8</accession>
<reference evidence="1 2" key="1">
    <citation type="submission" date="2017-07" db="EMBL/GenBank/DDBJ databases">
        <title>Phylogenetic study on the rhizospheric bacterium Ochrobactrum sp. A44.</title>
        <authorList>
            <person name="Krzyzanowska D.M."/>
            <person name="Ossowicki A."/>
            <person name="Rajewska M."/>
            <person name="Maciag T."/>
            <person name="Kaczynski Z."/>
            <person name="Czerwicka M."/>
            <person name="Jafra S."/>
        </authorList>
    </citation>
    <scope>NUCLEOTIDE SEQUENCE [LARGE SCALE GENOMIC DNA]</scope>
    <source>
        <strain evidence="1 2">DSM 7216</strain>
    </source>
</reference>
<organism evidence="1 2">
    <name type="scientific">Brucella thiophenivorans</name>
    <dbReference type="NCBI Taxonomy" id="571255"/>
    <lineage>
        <taxon>Bacteria</taxon>
        <taxon>Pseudomonadati</taxon>
        <taxon>Pseudomonadota</taxon>
        <taxon>Alphaproteobacteria</taxon>
        <taxon>Hyphomicrobiales</taxon>
        <taxon>Brucellaceae</taxon>
        <taxon>Brucella/Ochrobactrum group</taxon>
        <taxon>Brucella</taxon>
    </lineage>
</organism>
<keyword evidence="2" id="KW-1185">Reference proteome</keyword>
<sequence>MNNLTNFIKFNNDDIETSEGTGRISTLTKDLSIKAVPVTAAKSDKTPTHRIYAKSPAGFDIQVGAIWKNMSKQDKEYFTLNIKAIEYRANLGRYPEQDDESLQAIIEWD</sequence>
<evidence type="ECO:0000313" key="2">
    <source>
        <dbReference type="Proteomes" id="UP000215590"/>
    </source>
</evidence>
<dbReference type="InterPro" id="IPR007948">
    <property type="entry name" value="DUF736"/>
</dbReference>
<gene>
    <name evidence="1" type="ORF">CEV31_4349</name>
</gene>